<dbReference type="EMBL" id="CM042055">
    <property type="protein sequence ID" value="KAI3701495.1"/>
    <property type="molecule type" value="Genomic_DNA"/>
</dbReference>
<sequence length="86" mass="9464">MESLVTHSIQRVDSDLTSESYKEDIGSTTVVVLLSTSQFITANCGDSRAVLCCATEVIPLLVNHKLARQRLVDHDGLPRDHQDLLS</sequence>
<evidence type="ECO:0000313" key="1">
    <source>
        <dbReference type="EMBL" id="KAI3701495.1"/>
    </source>
</evidence>
<comment type="caution">
    <text evidence="1">The sequence shown here is derived from an EMBL/GenBank/DDBJ whole genome shotgun (WGS) entry which is preliminary data.</text>
</comment>
<keyword evidence="2" id="KW-1185">Reference proteome</keyword>
<name>A0ACB8ZV15_ARCLA</name>
<proteinExistence type="predicted"/>
<gene>
    <name evidence="1" type="ORF">L6452_26618</name>
</gene>
<evidence type="ECO:0000313" key="2">
    <source>
        <dbReference type="Proteomes" id="UP001055879"/>
    </source>
</evidence>
<organism evidence="1 2">
    <name type="scientific">Arctium lappa</name>
    <name type="common">Greater burdock</name>
    <name type="synonym">Lappa major</name>
    <dbReference type="NCBI Taxonomy" id="4217"/>
    <lineage>
        <taxon>Eukaryota</taxon>
        <taxon>Viridiplantae</taxon>
        <taxon>Streptophyta</taxon>
        <taxon>Embryophyta</taxon>
        <taxon>Tracheophyta</taxon>
        <taxon>Spermatophyta</taxon>
        <taxon>Magnoliopsida</taxon>
        <taxon>eudicotyledons</taxon>
        <taxon>Gunneridae</taxon>
        <taxon>Pentapetalae</taxon>
        <taxon>asterids</taxon>
        <taxon>campanulids</taxon>
        <taxon>Asterales</taxon>
        <taxon>Asteraceae</taxon>
        <taxon>Carduoideae</taxon>
        <taxon>Cardueae</taxon>
        <taxon>Arctiinae</taxon>
        <taxon>Arctium</taxon>
    </lineage>
</organism>
<reference evidence="1 2" key="2">
    <citation type="journal article" date="2022" name="Mol. Ecol. Resour.">
        <title>The genomes of chicory, endive, great burdock and yacon provide insights into Asteraceae paleo-polyploidization history and plant inulin production.</title>
        <authorList>
            <person name="Fan W."/>
            <person name="Wang S."/>
            <person name="Wang H."/>
            <person name="Wang A."/>
            <person name="Jiang F."/>
            <person name="Liu H."/>
            <person name="Zhao H."/>
            <person name="Xu D."/>
            <person name="Zhang Y."/>
        </authorList>
    </citation>
    <scope>NUCLEOTIDE SEQUENCE [LARGE SCALE GENOMIC DNA]</scope>
    <source>
        <strain evidence="2">cv. Niubang</strain>
    </source>
</reference>
<protein>
    <submittedName>
        <fullName evidence="1">Uncharacterized protein</fullName>
    </submittedName>
</protein>
<reference evidence="2" key="1">
    <citation type="journal article" date="2022" name="Mol. Ecol. Resour.">
        <title>The genomes of chicory, endive, great burdock and yacon provide insights into Asteraceae palaeo-polyploidization history and plant inulin production.</title>
        <authorList>
            <person name="Fan W."/>
            <person name="Wang S."/>
            <person name="Wang H."/>
            <person name="Wang A."/>
            <person name="Jiang F."/>
            <person name="Liu H."/>
            <person name="Zhao H."/>
            <person name="Xu D."/>
            <person name="Zhang Y."/>
        </authorList>
    </citation>
    <scope>NUCLEOTIDE SEQUENCE [LARGE SCALE GENOMIC DNA]</scope>
    <source>
        <strain evidence="2">cv. Niubang</strain>
    </source>
</reference>
<accession>A0ACB8ZV15</accession>
<dbReference type="Proteomes" id="UP001055879">
    <property type="component" value="Linkage Group LG09"/>
</dbReference>